<comment type="caution">
    <text evidence="1">The sequence shown here is derived from an EMBL/GenBank/DDBJ whole genome shotgun (WGS) entry which is preliminary data.</text>
</comment>
<gene>
    <name evidence="1" type="ORF">AB0E65_26915</name>
</gene>
<protein>
    <submittedName>
        <fullName evidence="1">Uncharacterized protein</fullName>
    </submittedName>
</protein>
<organism evidence="1 2">
    <name type="scientific">Streptomyces fragilis</name>
    <dbReference type="NCBI Taxonomy" id="67301"/>
    <lineage>
        <taxon>Bacteria</taxon>
        <taxon>Bacillati</taxon>
        <taxon>Actinomycetota</taxon>
        <taxon>Actinomycetes</taxon>
        <taxon>Kitasatosporales</taxon>
        <taxon>Streptomycetaceae</taxon>
        <taxon>Streptomyces</taxon>
    </lineage>
</organism>
<name>A0ABV2YQQ7_9ACTN</name>
<dbReference type="EMBL" id="JBEZUR010000070">
    <property type="protein sequence ID" value="MEU3557811.1"/>
    <property type="molecule type" value="Genomic_DNA"/>
</dbReference>
<proteinExistence type="predicted"/>
<evidence type="ECO:0000313" key="2">
    <source>
        <dbReference type="Proteomes" id="UP001550850"/>
    </source>
</evidence>
<dbReference type="Proteomes" id="UP001550850">
    <property type="component" value="Unassembled WGS sequence"/>
</dbReference>
<dbReference type="RefSeq" id="WP_159105770.1">
    <property type="nucleotide sequence ID" value="NZ_BEVZ01000015.1"/>
</dbReference>
<reference evidence="1 2" key="1">
    <citation type="submission" date="2024-06" db="EMBL/GenBank/DDBJ databases">
        <title>The Natural Products Discovery Center: Release of the First 8490 Sequenced Strains for Exploring Actinobacteria Biosynthetic Diversity.</title>
        <authorList>
            <person name="Kalkreuter E."/>
            <person name="Kautsar S.A."/>
            <person name="Yang D."/>
            <person name="Bader C.D."/>
            <person name="Teijaro C.N."/>
            <person name="Fluegel L."/>
            <person name="Davis C.M."/>
            <person name="Simpson J.R."/>
            <person name="Lauterbach L."/>
            <person name="Steele A.D."/>
            <person name="Gui C."/>
            <person name="Meng S."/>
            <person name="Li G."/>
            <person name="Viehrig K."/>
            <person name="Ye F."/>
            <person name="Su P."/>
            <person name="Kiefer A.F."/>
            <person name="Nichols A."/>
            <person name="Cepeda A.J."/>
            <person name="Yan W."/>
            <person name="Fan B."/>
            <person name="Jiang Y."/>
            <person name="Adhikari A."/>
            <person name="Zheng C.-J."/>
            <person name="Schuster L."/>
            <person name="Cowan T.M."/>
            <person name="Smanski M.J."/>
            <person name="Chevrette M.G."/>
            <person name="De Carvalho L.P.S."/>
            <person name="Shen B."/>
        </authorList>
    </citation>
    <scope>NUCLEOTIDE SEQUENCE [LARGE SCALE GENOMIC DNA]</scope>
    <source>
        <strain evidence="1 2">NPDC038104</strain>
    </source>
</reference>
<accession>A0ABV2YQQ7</accession>
<sequence length="102" mass="11122">MNDEAFVQDLLADVCRTLTRAGFDIASARSGQATGLRVGQEHGTVTVSWIPADELDPAGRVDAEYEGIRTALRRALQEILTQAGYAVVVDRTRGHVRVRRAS</sequence>
<evidence type="ECO:0000313" key="1">
    <source>
        <dbReference type="EMBL" id="MEU3557811.1"/>
    </source>
</evidence>
<keyword evidence="2" id="KW-1185">Reference proteome</keyword>